<dbReference type="Gene3D" id="3.40.50.2000">
    <property type="entry name" value="Glycogen Phosphorylase B"/>
    <property type="match status" value="2"/>
</dbReference>
<dbReference type="Proteomes" id="UP001170481">
    <property type="component" value="Unassembled WGS sequence"/>
</dbReference>
<evidence type="ECO:0000259" key="2">
    <source>
        <dbReference type="Pfam" id="PF13439"/>
    </source>
</evidence>
<dbReference type="AlphaFoldDB" id="A0AAP4WYH2"/>
<organism evidence="3 4">
    <name type="scientific">Cobetia amphilecti</name>
    <dbReference type="NCBI Taxonomy" id="1055104"/>
    <lineage>
        <taxon>Bacteria</taxon>
        <taxon>Pseudomonadati</taxon>
        <taxon>Pseudomonadota</taxon>
        <taxon>Gammaproteobacteria</taxon>
        <taxon>Oceanospirillales</taxon>
        <taxon>Halomonadaceae</taxon>
        <taxon>Cobetia</taxon>
    </lineage>
</organism>
<name>A0AAP4WYH2_9GAMM</name>
<reference evidence="3" key="1">
    <citation type="submission" date="2023-07" db="EMBL/GenBank/DDBJ databases">
        <title>Genome content predicts the carbon catabolic preferences of heterotrophic bacteria.</title>
        <authorList>
            <person name="Gralka M."/>
        </authorList>
    </citation>
    <scope>NUCLEOTIDE SEQUENCE</scope>
    <source>
        <strain evidence="3">C2R13</strain>
    </source>
</reference>
<dbReference type="CDD" id="cd03801">
    <property type="entry name" value="GT4_PimA-like"/>
    <property type="match status" value="1"/>
</dbReference>
<proteinExistence type="predicted"/>
<feature type="domain" description="Glycosyltransferase subfamily 4-like N-terminal" evidence="2">
    <location>
        <begin position="10"/>
        <end position="164"/>
    </location>
</feature>
<dbReference type="EC" id="2.4.-.-" evidence="3"/>
<sequence length="369" mass="39978">MHVISTPASGGAEVYVKDLSLAMVAAGHSVHITFLETAAECGRDLEYEHRFLSQLSAGNVSYSFLGIETRRRPWRGATRLRREVTRFAPDVVHCHLYYALMFAFGLPRQLPVMMTVHSIELGAPAWMFRLFDRRVTAYVGICRACTDKLAPIAARPVVQIDNAVSGARLKASGWREANQQAPVQLAAIGRLTDAKQYPLMLESCARLKALGLAFTLRIAGEGPHKAQLMAQIEVLGLDDEVSLLGNISDVAGLLASADAFIMSSAWEGLPISLLEATLSGLPVLVTDVGGCAEVVHRVGNGLVVDQHTPERYAEALGRLVGDAELRRAFARNARRYGASYHIDTALSGHLALYGSHQPAQDTLGLEVTP</sequence>
<keyword evidence="3" id="KW-0328">Glycosyltransferase</keyword>
<dbReference type="PANTHER" id="PTHR12526">
    <property type="entry name" value="GLYCOSYLTRANSFERASE"/>
    <property type="match status" value="1"/>
</dbReference>
<dbReference type="Pfam" id="PF00534">
    <property type="entry name" value="Glycos_transf_1"/>
    <property type="match status" value="1"/>
</dbReference>
<dbReference type="EMBL" id="JAUORK010000008">
    <property type="protein sequence ID" value="MDO6672144.1"/>
    <property type="molecule type" value="Genomic_DNA"/>
</dbReference>
<dbReference type="InterPro" id="IPR028098">
    <property type="entry name" value="Glyco_trans_4-like_N"/>
</dbReference>
<accession>A0AAP4WYH2</accession>
<dbReference type="GO" id="GO:0016757">
    <property type="term" value="F:glycosyltransferase activity"/>
    <property type="evidence" value="ECO:0007669"/>
    <property type="project" value="UniProtKB-KW"/>
</dbReference>
<gene>
    <name evidence="3" type="ORF">Q4535_08410</name>
</gene>
<dbReference type="Pfam" id="PF13439">
    <property type="entry name" value="Glyco_transf_4"/>
    <property type="match status" value="1"/>
</dbReference>
<evidence type="ECO:0000313" key="4">
    <source>
        <dbReference type="Proteomes" id="UP001170481"/>
    </source>
</evidence>
<evidence type="ECO:0000259" key="1">
    <source>
        <dbReference type="Pfam" id="PF00534"/>
    </source>
</evidence>
<feature type="domain" description="Glycosyl transferase family 1" evidence="1">
    <location>
        <begin position="183"/>
        <end position="335"/>
    </location>
</feature>
<evidence type="ECO:0000313" key="3">
    <source>
        <dbReference type="EMBL" id="MDO6672144.1"/>
    </source>
</evidence>
<dbReference type="InterPro" id="IPR001296">
    <property type="entry name" value="Glyco_trans_1"/>
</dbReference>
<dbReference type="RefSeq" id="WP_303593800.1">
    <property type="nucleotide sequence ID" value="NZ_JAUORK010000008.1"/>
</dbReference>
<protein>
    <submittedName>
        <fullName evidence="3">Glycosyltransferase family 4 protein</fullName>
        <ecNumber evidence="3">2.4.-.-</ecNumber>
    </submittedName>
</protein>
<dbReference type="GO" id="GO:1901135">
    <property type="term" value="P:carbohydrate derivative metabolic process"/>
    <property type="evidence" value="ECO:0007669"/>
    <property type="project" value="UniProtKB-ARBA"/>
</dbReference>
<keyword evidence="3" id="KW-0808">Transferase</keyword>
<dbReference type="SUPFAM" id="SSF53756">
    <property type="entry name" value="UDP-Glycosyltransferase/glycogen phosphorylase"/>
    <property type="match status" value="1"/>
</dbReference>
<comment type="caution">
    <text evidence="3">The sequence shown here is derived from an EMBL/GenBank/DDBJ whole genome shotgun (WGS) entry which is preliminary data.</text>
</comment>